<dbReference type="EMBL" id="BAABRN010000070">
    <property type="protein sequence ID" value="GAA5503844.1"/>
    <property type="molecule type" value="Genomic_DNA"/>
</dbReference>
<dbReference type="PANTHER" id="PTHR43253:SF1">
    <property type="entry name" value="TRICORN PROTEASE HOMOLOG 2-RELATED"/>
    <property type="match status" value="1"/>
</dbReference>
<dbReference type="PANTHER" id="PTHR43253">
    <property type="entry name" value="TRICORN PROTEASE HOMOLOG 2-RELATED"/>
    <property type="match status" value="1"/>
</dbReference>
<evidence type="ECO:0000256" key="6">
    <source>
        <dbReference type="ARBA" id="ARBA00022825"/>
    </source>
</evidence>
<dbReference type="InterPro" id="IPR028204">
    <property type="entry name" value="Tricorn_C1"/>
</dbReference>
<dbReference type="CDD" id="cd07562">
    <property type="entry name" value="Peptidase_S41_TRI"/>
    <property type="match status" value="1"/>
</dbReference>
<evidence type="ECO:0000256" key="1">
    <source>
        <dbReference type="ARBA" id="ARBA00004496"/>
    </source>
</evidence>
<dbReference type="Pfam" id="PF13180">
    <property type="entry name" value="PDZ_2"/>
    <property type="match status" value="1"/>
</dbReference>
<dbReference type="InterPro" id="IPR036034">
    <property type="entry name" value="PDZ_sf"/>
</dbReference>
<dbReference type="InterPro" id="IPR012393">
    <property type="entry name" value="Tricorn_protease"/>
</dbReference>
<dbReference type="Gene3D" id="3.30.750.44">
    <property type="match status" value="1"/>
</dbReference>
<organism evidence="8 9">
    <name type="scientific">Deinococcus xinjiangensis</name>
    <dbReference type="NCBI Taxonomy" id="457454"/>
    <lineage>
        <taxon>Bacteria</taxon>
        <taxon>Thermotogati</taxon>
        <taxon>Deinococcota</taxon>
        <taxon>Deinococci</taxon>
        <taxon>Deinococcales</taxon>
        <taxon>Deinococcaceae</taxon>
        <taxon>Deinococcus</taxon>
    </lineage>
</organism>
<evidence type="ECO:0000313" key="9">
    <source>
        <dbReference type="Proteomes" id="UP001458946"/>
    </source>
</evidence>
<dbReference type="PROSITE" id="PS50106">
    <property type="entry name" value="PDZ"/>
    <property type="match status" value="1"/>
</dbReference>
<dbReference type="InterPro" id="IPR001478">
    <property type="entry name" value="PDZ"/>
</dbReference>
<dbReference type="Gene3D" id="2.30.42.10">
    <property type="match status" value="1"/>
</dbReference>
<dbReference type="SUPFAM" id="SSF50156">
    <property type="entry name" value="PDZ domain-like"/>
    <property type="match status" value="1"/>
</dbReference>
<feature type="domain" description="PDZ" evidence="7">
    <location>
        <begin position="107"/>
        <end position="201"/>
    </location>
</feature>
<accession>A0ABP9VF42</accession>
<keyword evidence="5" id="KW-0378">Hydrolase</keyword>
<evidence type="ECO:0000256" key="4">
    <source>
        <dbReference type="ARBA" id="ARBA00022670"/>
    </source>
</evidence>
<dbReference type="SMART" id="SM00228">
    <property type="entry name" value="PDZ"/>
    <property type="match status" value="1"/>
</dbReference>
<keyword evidence="3" id="KW-0963">Cytoplasm</keyword>
<dbReference type="GO" id="GO:0008233">
    <property type="term" value="F:peptidase activity"/>
    <property type="evidence" value="ECO:0007669"/>
    <property type="project" value="UniProtKB-KW"/>
</dbReference>
<dbReference type="Proteomes" id="UP001458946">
    <property type="component" value="Unassembled WGS sequence"/>
</dbReference>
<dbReference type="RefSeq" id="WP_353543813.1">
    <property type="nucleotide sequence ID" value="NZ_BAABRN010000070.1"/>
</dbReference>
<evidence type="ECO:0000256" key="2">
    <source>
        <dbReference type="ARBA" id="ARBA00008524"/>
    </source>
</evidence>
<dbReference type="Pfam" id="PF03572">
    <property type="entry name" value="Peptidase_S41"/>
    <property type="match status" value="1"/>
</dbReference>
<keyword evidence="9" id="KW-1185">Reference proteome</keyword>
<dbReference type="InterPro" id="IPR005151">
    <property type="entry name" value="Tail-specific_protease"/>
</dbReference>
<dbReference type="Pfam" id="PF14684">
    <property type="entry name" value="Tricorn_C1"/>
    <property type="match status" value="1"/>
</dbReference>
<name>A0ABP9VF42_9DEIO</name>
<proteinExistence type="inferred from homology"/>
<comment type="caution">
    <text evidence="8">The sequence shown here is derived from an EMBL/GenBank/DDBJ whole genome shotgun (WGS) entry which is preliminary data.</text>
</comment>
<sequence length="409" mass="44619">MKFSVAIRFCGALLCGELASAQAGQAEWVRSPAISPDGKSAFDAFWLDVKQTFYDPKLHGVNWDDVYTTYSKYLADVANPTELAELVNEVSGTLNASHLFPDALQFKINLDNSNDTATASLGLLSDNSYSGAGVKVAAILQGGPLDRGEVKVGDIISAVDGSPIPEVGCLDLLLDGKVGQKVTLTLKRGTETKTLSVKTISLEEEWKLNMARIIEQRRQQVAQQGGGKLAYTYLPEMDNNAFITAYNDLLTMQDERRAAIVDVRSNGGGDLNRQLMNFLSGKAFAQFGREGRPWGQDPSNHWRKPSALLLDSFAYSDGSVFPQSYADAKLGPIIGEMNVNTGTGINVVVSPLVPELRYSVPVMPMRRMDGSYYENALIKPDILLPHDPNAEQQGRDIVLERAIQTLLGK</sequence>
<comment type="similarity">
    <text evidence="2">Belongs to the peptidase S41B family.</text>
</comment>
<protein>
    <submittedName>
        <fullName evidence="8">Tricorn protease homolog 1</fullName>
    </submittedName>
</protein>
<comment type="subcellular location">
    <subcellularLocation>
        <location evidence="1">Cytoplasm</location>
    </subcellularLocation>
</comment>
<dbReference type="GO" id="GO:0006508">
    <property type="term" value="P:proteolysis"/>
    <property type="evidence" value="ECO:0007669"/>
    <property type="project" value="UniProtKB-KW"/>
</dbReference>
<keyword evidence="4 8" id="KW-0645">Protease</keyword>
<evidence type="ECO:0000313" key="8">
    <source>
        <dbReference type="EMBL" id="GAA5503844.1"/>
    </source>
</evidence>
<dbReference type="Gene3D" id="3.90.226.10">
    <property type="entry name" value="2-enoyl-CoA Hydratase, Chain A, domain 1"/>
    <property type="match status" value="1"/>
</dbReference>
<dbReference type="SUPFAM" id="SSF52096">
    <property type="entry name" value="ClpP/crotonase"/>
    <property type="match status" value="1"/>
</dbReference>
<evidence type="ECO:0000256" key="5">
    <source>
        <dbReference type="ARBA" id="ARBA00022801"/>
    </source>
</evidence>
<dbReference type="InterPro" id="IPR029045">
    <property type="entry name" value="ClpP/crotonase-like_dom_sf"/>
</dbReference>
<evidence type="ECO:0000259" key="7">
    <source>
        <dbReference type="PROSITE" id="PS50106"/>
    </source>
</evidence>
<evidence type="ECO:0000256" key="3">
    <source>
        <dbReference type="ARBA" id="ARBA00022490"/>
    </source>
</evidence>
<keyword evidence="6" id="KW-0720">Serine protease</keyword>
<reference evidence="8 9" key="1">
    <citation type="submission" date="2024-02" db="EMBL/GenBank/DDBJ databases">
        <title>Deinococcus xinjiangensis NBRC 107630.</title>
        <authorList>
            <person name="Ichikawa N."/>
            <person name="Katano-Makiyama Y."/>
            <person name="Hidaka K."/>
        </authorList>
    </citation>
    <scope>NUCLEOTIDE SEQUENCE [LARGE SCALE GENOMIC DNA]</scope>
    <source>
        <strain evidence="8 9">NBRC 107630</strain>
    </source>
</reference>
<gene>
    <name evidence="8" type="primary">tri1_2</name>
    <name evidence="8" type="ORF">Dxin01_03608</name>
</gene>